<evidence type="ECO:0000256" key="1">
    <source>
        <dbReference type="SAM" id="Phobius"/>
    </source>
</evidence>
<name>A0A143SZR2_STRAW</name>
<feature type="transmembrane region" description="Helical" evidence="1">
    <location>
        <begin position="20"/>
        <end position="40"/>
    </location>
</feature>
<sequence>MPVLVSLALDKGLDLLGTAVGQGLLVVLLITAAVIAWLWSRRPVDAVPPRVRQFTLLRTEDSDGSPVRYETTLPTGTTIAPWVNGHQRHYILTDGQLADGSFAAEPLDHL</sequence>
<keyword evidence="1" id="KW-1133">Transmembrane helix</keyword>
<dbReference type="AlphaFoldDB" id="A0A143SZR2"/>
<proteinExistence type="predicted"/>
<keyword evidence="1" id="KW-0472">Membrane</keyword>
<reference evidence="2" key="1">
    <citation type="submission" date="2016-03" db="EMBL/GenBank/DDBJ databases">
        <title>Complete sequence of the second linear plasmid SAP2 of Streptomyces avermitilis.</title>
        <authorList>
            <person name="Ikeda H."/>
        </authorList>
    </citation>
    <scope>NUCLEOTIDE SEQUENCE</scope>
    <source>
        <strain evidence="2">MA-4680</strain>
        <plasmid evidence="2">SAP2</plasmid>
    </source>
</reference>
<organism evidence="2">
    <name type="scientific">Streptomyces avermitilis (strain ATCC 31267 / DSM 46492 / JCM 5070 / NBRC 14893 / NCIMB 12804 / NRRL 8165 / MA-4680)</name>
    <dbReference type="NCBI Taxonomy" id="227882"/>
    <lineage>
        <taxon>Bacteria</taxon>
        <taxon>Bacillati</taxon>
        <taxon>Actinomycetota</taxon>
        <taxon>Actinomycetes</taxon>
        <taxon>Kitasatosporales</taxon>
        <taxon>Streptomycetaceae</taxon>
        <taxon>Streptomyces</taxon>
    </lineage>
</organism>
<accession>A0A143SZR2</accession>
<keyword evidence="1" id="KW-0812">Transmembrane</keyword>
<dbReference type="EMBL" id="AP017380">
    <property type="protein sequence ID" value="BAU77598.1"/>
    <property type="molecule type" value="Genomic_DNA"/>
</dbReference>
<evidence type="ECO:0000313" key="2">
    <source>
        <dbReference type="EMBL" id="BAU77598.1"/>
    </source>
</evidence>
<keyword evidence="2" id="KW-0614">Plasmid</keyword>
<geneLocation type="plasmid" evidence="2">
    <name>SAP2</name>
</geneLocation>
<protein>
    <submittedName>
        <fullName evidence="2">Uncharacterized protein</fullName>
    </submittedName>
</protein>
<gene>
    <name evidence="2" type="ORF">SAVERM_2p155</name>
</gene>
<dbReference type="OrthoDB" id="4308006at2"/>
<dbReference type="RefSeq" id="WP_037653048.1">
    <property type="nucleotide sequence ID" value="NZ_BAVY01000073.1"/>
</dbReference>